<proteinExistence type="predicted"/>
<evidence type="ECO:0000313" key="2">
    <source>
        <dbReference type="Proteomes" id="UP000027821"/>
    </source>
</evidence>
<protein>
    <recommendedName>
        <fullName evidence="3">DUF1566 domain-containing protein</fullName>
    </recommendedName>
</protein>
<evidence type="ECO:0008006" key="3">
    <source>
        <dbReference type="Google" id="ProtNLM"/>
    </source>
</evidence>
<evidence type="ECO:0000313" key="1">
    <source>
        <dbReference type="EMBL" id="KEO72277.1"/>
    </source>
</evidence>
<dbReference type="OrthoDB" id="9765957at2"/>
<name>A0A074LEQ8_9BACT</name>
<dbReference type="Proteomes" id="UP000027821">
    <property type="component" value="Unassembled WGS sequence"/>
</dbReference>
<accession>A0A074LEQ8</accession>
<dbReference type="RefSeq" id="WP_035076645.1">
    <property type="nucleotide sequence ID" value="NZ_JMIH01000024.1"/>
</dbReference>
<keyword evidence="2" id="KW-1185">Reference proteome</keyword>
<comment type="caution">
    <text evidence="1">The sequence shown here is derived from an EMBL/GenBank/DDBJ whole genome shotgun (WGS) entry which is preliminary data.</text>
</comment>
<dbReference type="eggNOG" id="COG1262">
    <property type="taxonomic scope" value="Bacteria"/>
</dbReference>
<dbReference type="STRING" id="1048983.EL17_16120"/>
<organism evidence="1 2">
    <name type="scientific">Anditalea andensis</name>
    <dbReference type="NCBI Taxonomy" id="1048983"/>
    <lineage>
        <taxon>Bacteria</taxon>
        <taxon>Pseudomonadati</taxon>
        <taxon>Bacteroidota</taxon>
        <taxon>Cytophagia</taxon>
        <taxon>Cytophagales</taxon>
        <taxon>Cytophagaceae</taxon>
        <taxon>Anditalea</taxon>
    </lineage>
</organism>
<dbReference type="PROSITE" id="PS51257">
    <property type="entry name" value="PROKAR_LIPOPROTEIN"/>
    <property type="match status" value="1"/>
</dbReference>
<reference evidence="1 2" key="1">
    <citation type="submission" date="2014-04" db="EMBL/GenBank/DDBJ databases">
        <title>Characterization and application of a salt tolerant electro-active bacterium.</title>
        <authorList>
            <person name="Yang L."/>
            <person name="Wei S."/>
            <person name="Tay Q.X.M."/>
        </authorList>
    </citation>
    <scope>NUCLEOTIDE SEQUENCE [LARGE SCALE GENOMIC DNA]</scope>
    <source>
        <strain evidence="1 2">LY1</strain>
    </source>
</reference>
<gene>
    <name evidence="1" type="ORF">EL17_16120</name>
</gene>
<dbReference type="EMBL" id="JMIH01000024">
    <property type="protein sequence ID" value="KEO72277.1"/>
    <property type="molecule type" value="Genomic_DNA"/>
</dbReference>
<sequence>MNNQFKNLFFLFLLFCTLVSCKEEESPETSLPAVGTEMEGGILAYLFTPADAGYRTGEVHGIIVAIEDFPTDTQWGCRGSEVGGTSREIGNGRTNTSTVAAFHDNLPDYYNNPSQCHPTNDGTVAAKIAQDSEYNGYNDWFIPTRGEALILYSNREQIGGFSENDYWSSCESNRQDACAMSFVTGATFSADKSIRKKIRLIRYF</sequence>
<dbReference type="AlphaFoldDB" id="A0A074LEQ8"/>